<sequence>MSSNDRRNNRQTNDDDRPLDMGRDRAQVDMLWQRIISTVREAGDNAANAQAIRRYARPARLAARINAERASAHAPTPPDGRHFVGTIDISPSSSPPRSRRRVVSVSRRREPTNSSLSALLANQRLHLSQLISTAGSAWLQGNDGEGQPETEEFEPPVIQGPIVDFEDVVFDEGDSEDHAEMLHWEDGEFPDYDDMQLLNSLGQTPLHLLDNDEEPLPRIARPQSSPSAPPTTD</sequence>
<organism evidence="1 2">
    <name type="scientific">Coemansia furcata</name>
    <dbReference type="NCBI Taxonomy" id="417177"/>
    <lineage>
        <taxon>Eukaryota</taxon>
        <taxon>Fungi</taxon>
        <taxon>Fungi incertae sedis</taxon>
        <taxon>Zoopagomycota</taxon>
        <taxon>Kickxellomycotina</taxon>
        <taxon>Kickxellomycetes</taxon>
        <taxon>Kickxellales</taxon>
        <taxon>Kickxellaceae</taxon>
        <taxon>Coemansia</taxon>
    </lineage>
</organism>
<reference evidence="1" key="1">
    <citation type="submission" date="2022-07" db="EMBL/GenBank/DDBJ databases">
        <title>Phylogenomic reconstructions and comparative analyses of Kickxellomycotina fungi.</title>
        <authorList>
            <person name="Reynolds N.K."/>
            <person name="Stajich J.E."/>
            <person name="Barry K."/>
            <person name="Grigoriev I.V."/>
            <person name="Crous P."/>
            <person name="Smith M.E."/>
        </authorList>
    </citation>
    <scope>NUCLEOTIDE SEQUENCE</scope>
    <source>
        <strain evidence="1">CBS 102833</strain>
    </source>
</reference>
<gene>
    <name evidence="1" type="ORF">H4S07_005965</name>
</gene>
<dbReference type="EMBL" id="JANBUP010003246">
    <property type="protein sequence ID" value="KAJ2797361.1"/>
    <property type="molecule type" value="Genomic_DNA"/>
</dbReference>
<accession>A0ACC1KZ22</accession>
<proteinExistence type="predicted"/>
<keyword evidence="2" id="KW-1185">Reference proteome</keyword>
<comment type="caution">
    <text evidence="1">The sequence shown here is derived from an EMBL/GenBank/DDBJ whole genome shotgun (WGS) entry which is preliminary data.</text>
</comment>
<evidence type="ECO:0000313" key="1">
    <source>
        <dbReference type="EMBL" id="KAJ2797361.1"/>
    </source>
</evidence>
<evidence type="ECO:0000313" key="2">
    <source>
        <dbReference type="Proteomes" id="UP001140096"/>
    </source>
</evidence>
<name>A0ACC1KZ22_9FUNG</name>
<dbReference type="Proteomes" id="UP001140096">
    <property type="component" value="Unassembled WGS sequence"/>
</dbReference>
<protein>
    <submittedName>
        <fullName evidence="1">Uncharacterized protein</fullName>
    </submittedName>
</protein>
<feature type="non-terminal residue" evidence="1">
    <location>
        <position position="233"/>
    </location>
</feature>